<feature type="transmembrane region" description="Helical" evidence="1">
    <location>
        <begin position="292"/>
        <end position="314"/>
    </location>
</feature>
<keyword evidence="3" id="KW-1185">Reference proteome</keyword>
<sequence length="321" mass="34137">MVWLTYRQHRAQLLVTFGALILLGGILLVSALEATSWAAGHAPDGCPGSSPVCHDFNRGMFDRYNAVYQVFGYLPLVGPALIGAFWGAPLVAREMERGTFRMAWTQSVTTLRWILAKLGLLCVAVVVAGAALAVMVGRWNVVFEGAFPDSSFTNPGKFNIVGLAPAAWWLFAFAVGAATSAILRRTVPAMAVTVAVIAVAIPAVIVSHDLYAKPDRQVGVSRDALIANGDVIVAEMWVAPDGRVADGSLSSVCPPAAGVDPSSSRAELAEQDCLLAKGYQAAFDVHPASRFWLFQSLQALLLVGGAVALLVVTVRRTLRLH</sequence>
<dbReference type="RefSeq" id="WP_311413796.1">
    <property type="nucleotide sequence ID" value="NZ_JAVRFL010000032.1"/>
</dbReference>
<dbReference type="EMBL" id="JAVRFL010000032">
    <property type="protein sequence ID" value="MDT0532002.1"/>
    <property type="molecule type" value="Genomic_DNA"/>
</dbReference>
<evidence type="ECO:0000313" key="2">
    <source>
        <dbReference type="EMBL" id="MDT0532002.1"/>
    </source>
</evidence>
<feature type="transmembrane region" description="Helical" evidence="1">
    <location>
        <begin position="156"/>
        <end position="175"/>
    </location>
</feature>
<proteinExistence type="predicted"/>
<feature type="transmembrane region" description="Helical" evidence="1">
    <location>
        <begin position="70"/>
        <end position="92"/>
    </location>
</feature>
<feature type="transmembrane region" description="Helical" evidence="1">
    <location>
        <begin position="113"/>
        <end position="136"/>
    </location>
</feature>
<reference evidence="2" key="1">
    <citation type="submission" date="2023-09" db="EMBL/GenBank/DDBJ databases">
        <title>30 novel species of actinomycetes from the DSMZ collection.</title>
        <authorList>
            <person name="Nouioui I."/>
        </authorList>
    </citation>
    <scope>NUCLEOTIDE SEQUENCE</scope>
    <source>
        <strain evidence="2">DSM 115977</strain>
    </source>
</reference>
<comment type="caution">
    <text evidence="2">The sequence shown here is derived from an EMBL/GenBank/DDBJ whole genome shotgun (WGS) entry which is preliminary data.</text>
</comment>
<keyword evidence="1" id="KW-1133">Transmembrane helix</keyword>
<keyword evidence="1" id="KW-0812">Transmembrane</keyword>
<evidence type="ECO:0000256" key="1">
    <source>
        <dbReference type="SAM" id="Phobius"/>
    </source>
</evidence>
<feature type="transmembrane region" description="Helical" evidence="1">
    <location>
        <begin position="12"/>
        <end position="32"/>
    </location>
</feature>
<name>A0ABU2X1E2_9ACTN</name>
<evidence type="ECO:0000313" key="3">
    <source>
        <dbReference type="Proteomes" id="UP001180973"/>
    </source>
</evidence>
<keyword evidence="1" id="KW-0472">Membrane</keyword>
<accession>A0ABU2X1E2</accession>
<organism evidence="2 3">
    <name type="scientific">Micromonospora reichwaldensis</name>
    <dbReference type="NCBI Taxonomy" id="3075516"/>
    <lineage>
        <taxon>Bacteria</taxon>
        <taxon>Bacillati</taxon>
        <taxon>Actinomycetota</taxon>
        <taxon>Actinomycetes</taxon>
        <taxon>Micromonosporales</taxon>
        <taxon>Micromonosporaceae</taxon>
        <taxon>Micromonospora</taxon>
    </lineage>
</organism>
<protein>
    <submittedName>
        <fullName evidence="2">ABC transporter permease subunit</fullName>
    </submittedName>
</protein>
<feature type="transmembrane region" description="Helical" evidence="1">
    <location>
        <begin position="187"/>
        <end position="206"/>
    </location>
</feature>
<gene>
    <name evidence="2" type="ORF">RM555_23690</name>
</gene>
<dbReference type="Proteomes" id="UP001180973">
    <property type="component" value="Unassembled WGS sequence"/>
</dbReference>